<dbReference type="SUPFAM" id="SSF50800">
    <property type="entry name" value="PK beta-barrel domain-like"/>
    <property type="match status" value="1"/>
</dbReference>
<evidence type="ECO:0000313" key="4">
    <source>
        <dbReference type="EMBL" id="KAK7241350.1"/>
    </source>
</evidence>
<evidence type="ECO:0000259" key="3">
    <source>
        <dbReference type="PROSITE" id="PS51340"/>
    </source>
</evidence>
<keyword evidence="5" id="KW-1185">Reference proteome</keyword>
<dbReference type="PANTHER" id="PTHR14237">
    <property type="entry name" value="MOLYBDOPTERIN COFACTOR SULFURASE MOSC"/>
    <property type="match status" value="1"/>
</dbReference>
<evidence type="ECO:0000256" key="1">
    <source>
        <dbReference type="SAM" id="MobiDB-lite"/>
    </source>
</evidence>
<feature type="region of interest" description="Disordered" evidence="1">
    <location>
        <begin position="330"/>
        <end position="364"/>
    </location>
</feature>
<dbReference type="Pfam" id="PF03476">
    <property type="entry name" value="MOSC_N"/>
    <property type="match status" value="1"/>
</dbReference>
<name>A0ABR1FYK7_AURAN</name>
<organism evidence="4 5">
    <name type="scientific">Aureococcus anophagefferens</name>
    <name type="common">Harmful bloom alga</name>
    <dbReference type="NCBI Taxonomy" id="44056"/>
    <lineage>
        <taxon>Eukaryota</taxon>
        <taxon>Sar</taxon>
        <taxon>Stramenopiles</taxon>
        <taxon>Ochrophyta</taxon>
        <taxon>Pelagophyceae</taxon>
        <taxon>Pelagomonadales</taxon>
        <taxon>Pelagomonadaceae</taxon>
        <taxon>Aureococcus</taxon>
    </lineage>
</organism>
<proteinExistence type="predicted"/>
<feature type="compositionally biased region" description="Basic and acidic residues" evidence="1">
    <location>
        <begin position="10"/>
        <end position="19"/>
    </location>
</feature>
<dbReference type="Pfam" id="PF03473">
    <property type="entry name" value="MOSC"/>
    <property type="match status" value="1"/>
</dbReference>
<accession>A0ABR1FYK7</accession>
<dbReference type="InterPro" id="IPR011037">
    <property type="entry name" value="Pyrv_Knase-like_insert_dom_sf"/>
</dbReference>
<evidence type="ECO:0000313" key="5">
    <source>
        <dbReference type="Proteomes" id="UP001363151"/>
    </source>
</evidence>
<feature type="transmembrane region" description="Helical" evidence="2">
    <location>
        <begin position="50"/>
        <end position="68"/>
    </location>
</feature>
<reference evidence="4 5" key="1">
    <citation type="submission" date="2024-03" db="EMBL/GenBank/DDBJ databases">
        <title>Aureococcus anophagefferens CCMP1851 and Kratosvirus quantuckense: Draft genome of a second virus-susceptible host strain in the model system.</title>
        <authorList>
            <person name="Chase E."/>
            <person name="Truchon A.R."/>
            <person name="Schepens W."/>
            <person name="Wilhelm S.W."/>
        </authorList>
    </citation>
    <scope>NUCLEOTIDE SEQUENCE [LARGE SCALE GENOMIC DNA]</scope>
    <source>
        <strain evidence="4 5">CCMP1851</strain>
    </source>
</reference>
<dbReference type="PANTHER" id="PTHR14237:SF19">
    <property type="entry name" value="MITOCHONDRIAL AMIDOXIME REDUCING COMPONENT 1"/>
    <property type="match status" value="1"/>
</dbReference>
<keyword evidence="2" id="KW-1133">Transmembrane helix</keyword>
<evidence type="ECO:0000256" key="2">
    <source>
        <dbReference type="SAM" id="Phobius"/>
    </source>
</evidence>
<keyword evidence="2" id="KW-0812">Transmembrane</keyword>
<dbReference type="PROSITE" id="PS51340">
    <property type="entry name" value="MOSC"/>
    <property type="match status" value="1"/>
</dbReference>
<gene>
    <name evidence="4" type="ORF">SO694_00059061</name>
</gene>
<feature type="region of interest" description="Disordered" evidence="1">
    <location>
        <begin position="1"/>
        <end position="24"/>
    </location>
</feature>
<dbReference type="InterPro" id="IPR005302">
    <property type="entry name" value="MoCF_Sase_C"/>
</dbReference>
<keyword evidence="2" id="KW-0472">Membrane</keyword>
<dbReference type="SUPFAM" id="SSF141673">
    <property type="entry name" value="MOSC N-terminal domain-like"/>
    <property type="match status" value="1"/>
</dbReference>
<dbReference type="Proteomes" id="UP001363151">
    <property type="component" value="Unassembled WGS sequence"/>
</dbReference>
<feature type="domain" description="MOSC" evidence="3">
    <location>
        <begin position="217"/>
        <end position="409"/>
    </location>
</feature>
<dbReference type="EMBL" id="JBBJCI010000202">
    <property type="protein sequence ID" value="KAK7241350.1"/>
    <property type="molecule type" value="Genomic_DNA"/>
</dbReference>
<sequence>MQHITQSSRRRVEDDDAPKKKLSRRERRRLLEEKEMAKYHRSDWEIMKPYAFIGVKVLAGLLAAYGAWCGLCWLVSTDTLVCACLIVGPFAGVYYVTPPPERPPRARVEEIWVYPVKSCKGVRYYSARLDAQNDRRWMVVDADGVFVSQRRFPKLCLVAPSLPAEAPGALRLEAPGMPPIDAPVVDDGPRVACRVWGDSVEGVDQGATAGKWVSKFLRCRGCRLVRMPDGATRQVDRKYAPKRTSTAFSDGFPLLVAATESLADLNARLEKKKAPPVPMDRFRPNLVVAGVTKEGNAPFAEDAWKTMTRAGDRLALTVAKPCSRCKMPTIDQATGEPDGGDATTDDAAADEGGGPRALAEPTATLKEYRTGAALKLKNPKWRQEVFFGQNITHASPGAEINVGDTFYVRSKGRSCAIS</sequence>
<protein>
    <submittedName>
        <fullName evidence="4">MOSC domain-containing protein</fullName>
    </submittedName>
</protein>
<comment type="caution">
    <text evidence="4">The sequence shown here is derived from an EMBL/GenBank/DDBJ whole genome shotgun (WGS) entry which is preliminary data.</text>
</comment>
<dbReference type="InterPro" id="IPR005303">
    <property type="entry name" value="MOCOS_middle"/>
</dbReference>
<feature type="compositionally biased region" description="Low complexity" evidence="1">
    <location>
        <begin position="333"/>
        <end position="342"/>
    </location>
</feature>